<evidence type="ECO:0000256" key="1">
    <source>
        <dbReference type="RuleBase" id="RU363099"/>
    </source>
</evidence>
<accession>A0A061DYI5</accession>
<keyword evidence="3" id="KW-1185">Reference proteome</keyword>
<evidence type="ECO:0000313" key="2">
    <source>
        <dbReference type="EMBL" id="EOX97740.1"/>
    </source>
</evidence>
<organism evidence="2 3">
    <name type="scientific">Theobroma cacao</name>
    <name type="common">Cacao</name>
    <name type="synonym">Cocoa</name>
    <dbReference type="NCBI Taxonomy" id="3641"/>
    <lineage>
        <taxon>Eukaryota</taxon>
        <taxon>Viridiplantae</taxon>
        <taxon>Streptophyta</taxon>
        <taxon>Embryophyta</taxon>
        <taxon>Tracheophyta</taxon>
        <taxon>Spermatophyta</taxon>
        <taxon>Magnoliopsida</taxon>
        <taxon>eudicotyledons</taxon>
        <taxon>Gunneridae</taxon>
        <taxon>Pentapetalae</taxon>
        <taxon>rosids</taxon>
        <taxon>malvids</taxon>
        <taxon>Malvales</taxon>
        <taxon>Malvaceae</taxon>
        <taxon>Byttnerioideae</taxon>
        <taxon>Theobroma</taxon>
    </lineage>
</organism>
<dbReference type="Proteomes" id="UP000026915">
    <property type="component" value="Chromosome 2"/>
</dbReference>
<keyword evidence="1" id="KW-0052">Apoplast</keyword>
<dbReference type="GO" id="GO:0048046">
    <property type="term" value="C:apoplast"/>
    <property type="evidence" value="ECO:0007669"/>
    <property type="project" value="UniProtKB-SubCell"/>
</dbReference>
<evidence type="ECO:0000313" key="3">
    <source>
        <dbReference type="Proteomes" id="UP000026915"/>
    </source>
</evidence>
<comment type="subcellular location">
    <subcellularLocation>
        <location evidence="1">Secreted</location>
        <location evidence="1">Extracellular space</location>
        <location evidence="1">Apoplast</location>
    </subcellularLocation>
</comment>
<dbReference type="AlphaFoldDB" id="A0A061DYI5"/>
<protein>
    <recommendedName>
        <fullName evidence="1">Dirigent protein</fullName>
    </recommendedName>
</protein>
<name>A0A061DYI5_THECC</name>
<comment type="subunit">
    <text evidence="1">Homodimer.</text>
</comment>
<dbReference type="InterPro" id="IPR004265">
    <property type="entry name" value="Dirigent"/>
</dbReference>
<reference evidence="2 3" key="1">
    <citation type="journal article" date="2013" name="Genome Biol.">
        <title>The genome sequence of the most widely cultivated cacao type and its use to identify candidate genes regulating pod color.</title>
        <authorList>
            <person name="Motamayor J.C."/>
            <person name="Mockaitis K."/>
            <person name="Schmutz J."/>
            <person name="Haiminen N."/>
            <person name="Iii D.L."/>
            <person name="Cornejo O."/>
            <person name="Findley S.D."/>
            <person name="Zheng P."/>
            <person name="Utro F."/>
            <person name="Royaert S."/>
            <person name="Saski C."/>
            <person name="Jenkins J."/>
            <person name="Podicheti R."/>
            <person name="Zhao M."/>
            <person name="Scheffler B.E."/>
            <person name="Stack J.C."/>
            <person name="Feltus F.A."/>
            <person name="Mustiga G.M."/>
            <person name="Amores F."/>
            <person name="Phillips W."/>
            <person name="Marelli J.P."/>
            <person name="May G.D."/>
            <person name="Shapiro H."/>
            <person name="Ma J."/>
            <person name="Bustamante C.D."/>
            <person name="Schnell R.J."/>
            <person name="Main D."/>
            <person name="Gilbert D."/>
            <person name="Parida L."/>
            <person name="Kuhn D.N."/>
        </authorList>
    </citation>
    <scope>NUCLEOTIDE SEQUENCE [LARGE SCALE GENOMIC DNA]</scope>
    <source>
        <strain evidence="3">cv. Matina 1-6</strain>
    </source>
</reference>
<dbReference type="EMBL" id="CM001880">
    <property type="protein sequence ID" value="EOX97740.1"/>
    <property type="molecule type" value="Genomic_DNA"/>
</dbReference>
<dbReference type="PANTHER" id="PTHR21495">
    <property type="entry name" value="NUCLEOPORIN-RELATED"/>
    <property type="match status" value="1"/>
</dbReference>
<gene>
    <name evidence="2" type="ORF">TCM_006675</name>
</gene>
<keyword evidence="1" id="KW-0964">Secreted</keyword>
<sequence>MKVLLYPYNKHGSAIPLFLRQRRKKHSGKKIDIDLASDPLHCQGASMLPICKNPSAVMVARPSITTAFNNTPAPFGSVFATDDSLTIGPDPKSEGEFNGSYIGMFSRNPITQGEREVVVVGGRGKFRMAKGFFHCLRLTLQILPLAMPLWSVM</sequence>
<comment type="similarity">
    <text evidence="1">Belongs to the plant dirigent protein family.</text>
</comment>
<dbReference type="Gramene" id="EOX97740">
    <property type="protein sequence ID" value="EOX97740"/>
    <property type="gene ID" value="TCM_006675"/>
</dbReference>
<comment type="function">
    <text evidence="1">Dirigent proteins impart stereoselectivity on the phenoxy radical-coupling reaction, yielding optically active lignans from two molecules of coniferyl alcohol in the biosynthesis of lignans, flavonolignans, and alkaloids and thus plays a central role in plant secondary metabolism.</text>
</comment>
<proteinExistence type="inferred from homology"/>
<dbReference type="InParanoid" id="A0A061DYI5"/>
<dbReference type="HOGENOM" id="CLU_1716529_0_0_1"/>
<dbReference type="STRING" id="3641.A0A061DYI5"/>
<dbReference type="Pfam" id="PF03018">
    <property type="entry name" value="Dirigent"/>
    <property type="match status" value="1"/>
</dbReference>